<comment type="caution">
    <text evidence="3">The sequence shown here is derived from an EMBL/GenBank/DDBJ whole genome shotgun (WGS) entry which is preliminary data.</text>
</comment>
<dbReference type="Proteomes" id="UP000762110">
    <property type="component" value="Unassembled WGS sequence"/>
</dbReference>
<evidence type="ECO:0000256" key="2">
    <source>
        <dbReference type="SAM" id="Phobius"/>
    </source>
</evidence>
<reference evidence="3 4" key="1">
    <citation type="submission" date="2020-05" db="EMBL/GenBank/DDBJ databases">
        <title>Description of Pedobacter foliorum sp. nov.</title>
        <authorList>
            <person name="Qi S."/>
            <person name="Carlier A."/>
            <person name="Cnockaert M."/>
            <person name="Vandamme P."/>
        </authorList>
    </citation>
    <scope>NUCLEOTIDE SEQUENCE [LARGE SCALE GENOMIC DNA]</scope>
    <source>
        <strain evidence="3 4">LMG 31300</strain>
    </source>
</reference>
<dbReference type="RefSeq" id="WP_173272470.1">
    <property type="nucleotide sequence ID" value="NZ_JABMKV010000002.1"/>
</dbReference>
<accession>A0ABX2DH59</accession>
<feature type="coiled-coil region" evidence="1">
    <location>
        <begin position="120"/>
        <end position="158"/>
    </location>
</feature>
<keyword evidence="2" id="KW-0472">Membrane</keyword>
<proteinExistence type="predicted"/>
<evidence type="ECO:0000256" key="1">
    <source>
        <dbReference type="SAM" id="Coils"/>
    </source>
</evidence>
<protein>
    <submittedName>
        <fullName evidence="3">Uncharacterized protein</fullName>
    </submittedName>
</protein>
<keyword evidence="2" id="KW-1133">Transmembrane helix</keyword>
<feature type="transmembrane region" description="Helical" evidence="2">
    <location>
        <begin position="54"/>
        <end position="73"/>
    </location>
</feature>
<keyword evidence="2" id="KW-0812">Transmembrane</keyword>
<keyword evidence="4" id="KW-1185">Reference proteome</keyword>
<evidence type="ECO:0000313" key="3">
    <source>
        <dbReference type="EMBL" id="NQX32464.1"/>
    </source>
</evidence>
<name>A0ABX2DH59_9SPHI</name>
<keyword evidence="1" id="KW-0175">Coiled coil</keyword>
<evidence type="ECO:0000313" key="4">
    <source>
        <dbReference type="Proteomes" id="UP000762110"/>
    </source>
</evidence>
<dbReference type="EMBL" id="JABMKV010000002">
    <property type="protein sequence ID" value="NQX32464.1"/>
    <property type="molecule type" value="Genomic_DNA"/>
</dbReference>
<gene>
    <name evidence="3" type="ORF">HQN85_12050</name>
</gene>
<sequence>MLSQNLKISQIVKIDTIRTIKTVHDTVFVNSKDSQSLDLINKVDTFYNNAWTKLAVTVTLLFIIVGIVVPLIIQWYQKKQLKLSEDRLLADISVKTSESLIQLEKNIDAKSAQSLEQLKADIVRESLDNLTKLKEEIQNEYQEALVELRKENDKNIEELKLIITNKGISSMTHLQGLMAGEKEEYEEATYNFIFALLYSLKSNSKPHQTFFNNIGYSLKRCSRKNLDKYFKHKEKDFLETIKQILELLEDDGFKDELKEIEKIYIDMPEIANEKGK</sequence>
<organism evidence="3 4">
    <name type="scientific">Pedobacter boryungensis</name>
    <dbReference type="NCBI Taxonomy" id="869962"/>
    <lineage>
        <taxon>Bacteria</taxon>
        <taxon>Pseudomonadati</taxon>
        <taxon>Bacteroidota</taxon>
        <taxon>Sphingobacteriia</taxon>
        <taxon>Sphingobacteriales</taxon>
        <taxon>Sphingobacteriaceae</taxon>
        <taxon>Pedobacter</taxon>
    </lineage>
</organism>